<sequence>MFPTMEPFDSYEFLPNPPRGGIQGHRRRVAPVWWNTCSSDESSYSISDLVERQNDESIFRDEKMQDLIQYLEAPVQFEVSDPPNLADKTEHQPAKSANPLVLRRRPAMVSLSKQYLESGKCSALGSHETGTAQGQTIHPAVATQESRAKTNYRARHRLLPAGTNQPEKIKISSRRRGASAQTNAGQQFGHKTDREIRVGAEDTTSRSSIISEETARTRGVGSVSANIGLVQHSEASKLSPKRAEFLDSHSSSAYDESLLLLPRRNRSSARNRTKEQSKLTHIQPPTGRFDNKFSAPAKDEHKGQRQAAMRVKTGPPQAWDHYDDDLVKLAATSHWGDQSNPHKWLLDADNMLSQRPQASTDIPQLWHGANGRRPLPQRPLLVPGILVEGQPRSGFVLGQAKAIKLSKPGKPRLINITSKKSWSFSINSLSSEEADLMASMGAVARSSRRSSPWTDDEQSHKGASSDIDVAATAPAPAAGTVLPKRDVQQSRIPQPIRRGKQGEAHLPKQQGDEYTRIGRQDVRLHQLEQWLDKIDPENNPGARHPAVQGMSLMNRGRGAAPREQSETPIIHDQGLKIKYRPSEPKHKQVRFSLPDQSQRRSPIDDGPARFRQLVRRLEANYPRYTLPSRIPVDTKPKPRDSGCPSLISDDGGEPFDSPGDTAYQFARAQICQGSHTISAWETDKAASAVAPQEAPSNSRFDLFNLSPDDEELVSGEDASEDHADEDPNDGNGRGRWYREPRAAAPPLPFHDGNLPTRPRERRRVDRATAMEPDEPTLHAKRAILRWVQSTTDAPDAPGVLDESDRWWEPLNPRNTYQQR</sequence>
<protein>
    <submittedName>
        <fullName evidence="2">Uncharacterized protein</fullName>
    </submittedName>
</protein>
<dbReference type="Proteomes" id="UP000094444">
    <property type="component" value="Unassembled WGS sequence"/>
</dbReference>
<feature type="region of interest" description="Disordered" evidence="1">
    <location>
        <begin position="1"/>
        <end position="21"/>
    </location>
</feature>
<feature type="region of interest" description="Disordered" evidence="1">
    <location>
        <begin position="443"/>
        <end position="515"/>
    </location>
</feature>
<dbReference type="AlphaFoldDB" id="A0A2P5HRE2"/>
<evidence type="ECO:0000256" key="1">
    <source>
        <dbReference type="SAM" id="MobiDB-lite"/>
    </source>
</evidence>
<reference evidence="2" key="1">
    <citation type="submission" date="2017-09" db="EMBL/GenBank/DDBJ databases">
        <title>Polyketide synthases of a Diaporthe helianthi virulent isolate.</title>
        <authorList>
            <person name="Baroncelli R."/>
        </authorList>
    </citation>
    <scope>NUCLEOTIDE SEQUENCE [LARGE SCALE GENOMIC DNA]</scope>
    <source>
        <strain evidence="2">7/96</strain>
    </source>
</reference>
<name>A0A2P5HRE2_DIAHE</name>
<feature type="region of interest" description="Disordered" evidence="1">
    <location>
        <begin position="626"/>
        <end position="660"/>
    </location>
</feature>
<proteinExistence type="predicted"/>
<evidence type="ECO:0000313" key="2">
    <source>
        <dbReference type="EMBL" id="POS72823.1"/>
    </source>
</evidence>
<comment type="caution">
    <text evidence="2">The sequence shown here is derived from an EMBL/GenBank/DDBJ whole genome shotgun (WGS) entry which is preliminary data.</text>
</comment>
<keyword evidence="3" id="KW-1185">Reference proteome</keyword>
<organism evidence="2 3">
    <name type="scientific">Diaporthe helianthi</name>
    <dbReference type="NCBI Taxonomy" id="158607"/>
    <lineage>
        <taxon>Eukaryota</taxon>
        <taxon>Fungi</taxon>
        <taxon>Dikarya</taxon>
        <taxon>Ascomycota</taxon>
        <taxon>Pezizomycotina</taxon>
        <taxon>Sordariomycetes</taxon>
        <taxon>Sordariomycetidae</taxon>
        <taxon>Diaporthales</taxon>
        <taxon>Diaporthaceae</taxon>
        <taxon>Diaporthe</taxon>
    </lineage>
</organism>
<feature type="region of interest" description="Disordered" evidence="1">
    <location>
        <begin position="709"/>
        <end position="761"/>
    </location>
</feature>
<dbReference type="OrthoDB" id="5242984at2759"/>
<feature type="region of interest" description="Disordered" evidence="1">
    <location>
        <begin position="790"/>
        <end position="819"/>
    </location>
</feature>
<evidence type="ECO:0000313" key="3">
    <source>
        <dbReference type="Proteomes" id="UP000094444"/>
    </source>
</evidence>
<feature type="region of interest" description="Disordered" evidence="1">
    <location>
        <begin position="265"/>
        <end position="306"/>
    </location>
</feature>
<feature type="compositionally biased region" description="Basic and acidic residues" evidence="1">
    <location>
        <begin position="597"/>
        <end position="607"/>
    </location>
</feature>
<feature type="compositionally biased region" description="Acidic residues" evidence="1">
    <location>
        <begin position="709"/>
        <end position="728"/>
    </location>
</feature>
<feature type="region of interest" description="Disordered" evidence="1">
    <location>
        <begin position="579"/>
        <end position="607"/>
    </location>
</feature>
<feature type="compositionally biased region" description="Basic and acidic residues" evidence="1">
    <location>
        <begin position="500"/>
        <end position="515"/>
    </location>
</feature>
<dbReference type="InParanoid" id="A0A2P5HRE2"/>
<gene>
    <name evidence="2" type="ORF">DHEL01_v208781</name>
</gene>
<dbReference type="EMBL" id="MAVT02000917">
    <property type="protein sequence ID" value="POS72823.1"/>
    <property type="molecule type" value="Genomic_DNA"/>
</dbReference>
<feature type="region of interest" description="Disordered" evidence="1">
    <location>
        <begin position="170"/>
        <end position="189"/>
    </location>
</feature>
<accession>A0A2P5HRE2</accession>